<organism evidence="2 3">
    <name type="scientific">Gonium pectorale</name>
    <name type="common">Green alga</name>
    <dbReference type="NCBI Taxonomy" id="33097"/>
    <lineage>
        <taxon>Eukaryota</taxon>
        <taxon>Viridiplantae</taxon>
        <taxon>Chlorophyta</taxon>
        <taxon>core chlorophytes</taxon>
        <taxon>Chlorophyceae</taxon>
        <taxon>CS clade</taxon>
        <taxon>Chlamydomonadales</taxon>
        <taxon>Volvocaceae</taxon>
        <taxon>Gonium</taxon>
    </lineage>
</organism>
<evidence type="ECO:0000313" key="2">
    <source>
        <dbReference type="EMBL" id="KXZ47787.1"/>
    </source>
</evidence>
<name>A0A150GD64_GONPE</name>
<gene>
    <name evidence="2" type="ORF">GPECTOR_33g669</name>
</gene>
<feature type="compositionally biased region" description="Polar residues" evidence="1">
    <location>
        <begin position="39"/>
        <end position="53"/>
    </location>
</feature>
<comment type="caution">
    <text evidence="2">The sequence shown here is derived from an EMBL/GenBank/DDBJ whole genome shotgun (WGS) entry which is preliminary data.</text>
</comment>
<sequence>MARALASSAQGSRRLLAQSYAGGDIDEHGNDGDDETGGSAASKTNSTEAGSSTPPYLLDGNIILLDKLWEMDKAAGLKCRQTNVLFKFVDGDFNDMSYHQQIKLIFNTGVAANNVFRNMAAGVGNFYEDVLYEGVDVNVDELKAAVKRAMDFVARKVMEARQRQSGAPRLVLDDQTHFSLVAPSHEQCPMH</sequence>
<keyword evidence="3" id="KW-1185">Reference proteome</keyword>
<feature type="region of interest" description="Disordered" evidence="1">
    <location>
        <begin position="20"/>
        <end position="53"/>
    </location>
</feature>
<accession>A0A150GD64</accession>
<evidence type="ECO:0000256" key="1">
    <source>
        <dbReference type="SAM" id="MobiDB-lite"/>
    </source>
</evidence>
<reference evidence="3" key="1">
    <citation type="journal article" date="2016" name="Nat. Commun.">
        <title>The Gonium pectorale genome demonstrates co-option of cell cycle regulation during the evolution of multicellularity.</title>
        <authorList>
            <person name="Hanschen E.R."/>
            <person name="Marriage T.N."/>
            <person name="Ferris P.J."/>
            <person name="Hamaji T."/>
            <person name="Toyoda A."/>
            <person name="Fujiyama A."/>
            <person name="Neme R."/>
            <person name="Noguchi H."/>
            <person name="Minakuchi Y."/>
            <person name="Suzuki M."/>
            <person name="Kawai-Toyooka H."/>
            <person name="Smith D.R."/>
            <person name="Sparks H."/>
            <person name="Anderson J."/>
            <person name="Bakaric R."/>
            <person name="Luria V."/>
            <person name="Karger A."/>
            <person name="Kirschner M.W."/>
            <person name="Durand P.M."/>
            <person name="Michod R.E."/>
            <person name="Nozaki H."/>
            <person name="Olson B.J."/>
        </authorList>
    </citation>
    <scope>NUCLEOTIDE SEQUENCE [LARGE SCALE GENOMIC DNA]</scope>
    <source>
        <strain evidence="3">NIES-2863</strain>
    </source>
</reference>
<dbReference type="AlphaFoldDB" id="A0A150GD64"/>
<dbReference type="Proteomes" id="UP000075714">
    <property type="component" value="Unassembled WGS sequence"/>
</dbReference>
<dbReference type="EMBL" id="LSYV01000034">
    <property type="protein sequence ID" value="KXZ47787.1"/>
    <property type="molecule type" value="Genomic_DNA"/>
</dbReference>
<dbReference type="STRING" id="33097.A0A150GD64"/>
<evidence type="ECO:0000313" key="3">
    <source>
        <dbReference type="Proteomes" id="UP000075714"/>
    </source>
</evidence>
<protein>
    <submittedName>
        <fullName evidence="2">Uncharacterized protein</fullName>
    </submittedName>
</protein>
<proteinExistence type="predicted"/>